<dbReference type="InterPro" id="IPR036188">
    <property type="entry name" value="FAD/NAD-bd_sf"/>
</dbReference>
<proteinExistence type="predicted"/>
<dbReference type="GO" id="GO:0004497">
    <property type="term" value="F:monooxygenase activity"/>
    <property type="evidence" value="ECO:0007669"/>
    <property type="project" value="UniProtKB-KW"/>
</dbReference>
<dbReference type="Pfam" id="PF13738">
    <property type="entry name" value="Pyr_redox_3"/>
    <property type="match status" value="1"/>
</dbReference>
<dbReference type="RefSeq" id="WP_138229795.1">
    <property type="nucleotide sequence ID" value="NZ_AP022577.1"/>
</dbReference>
<feature type="region of interest" description="Disordered" evidence="1">
    <location>
        <begin position="490"/>
        <end position="515"/>
    </location>
</feature>
<evidence type="ECO:0000313" key="3">
    <source>
        <dbReference type="Proteomes" id="UP000465609"/>
    </source>
</evidence>
<keyword evidence="2" id="KW-0503">Monooxygenase</keyword>
<dbReference type="EMBL" id="AP022577">
    <property type="protein sequence ID" value="BBX87390.1"/>
    <property type="molecule type" value="Genomic_DNA"/>
</dbReference>
<accession>A0ABM7IKY7</accession>
<dbReference type="PANTHER" id="PTHR42877">
    <property type="entry name" value="L-ORNITHINE N(5)-MONOOXYGENASE-RELATED"/>
    <property type="match status" value="1"/>
</dbReference>
<reference evidence="2 3" key="1">
    <citation type="journal article" date="2019" name="Emerg. Microbes Infect.">
        <title>Comprehensive subspecies identification of 175 nontuberculous mycobacteria species based on 7547 genomic profiles.</title>
        <authorList>
            <person name="Matsumoto Y."/>
            <person name="Kinjo T."/>
            <person name="Motooka D."/>
            <person name="Nabeya D."/>
            <person name="Jung N."/>
            <person name="Uechi K."/>
            <person name="Horii T."/>
            <person name="Iida T."/>
            <person name="Fujita J."/>
            <person name="Nakamura S."/>
        </authorList>
    </citation>
    <scope>NUCLEOTIDE SEQUENCE [LARGE SCALE GENOMIC DNA]</scope>
    <source>
        <strain evidence="2 3">JCM 15296</strain>
    </source>
</reference>
<organism evidence="2 3">
    <name type="scientific">Mycolicibacterium aubagnense</name>
    <dbReference type="NCBI Taxonomy" id="319707"/>
    <lineage>
        <taxon>Bacteria</taxon>
        <taxon>Bacillati</taxon>
        <taxon>Actinomycetota</taxon>
        <taxon>Actinomycetes</taxon>
        <taxon>Mycobacteriales</taxon>
        <taxon>Mycobacteriaceae</taxon>
        <taxon>Mycolicibacterium</taxon>
    </lineage>
</organism>
<dbReference type="PRINTS" id="PR00469">
    <property type="entry name" value="PNDRDTASEII"/>
</dbReference>
<evidence type="ECO:0000313" key="2">
    <source>
        <dbReference type="EMBL" id="BBX87390.1"/>
    </source>
</evidence>
<dbReference type="PANTHER" id="PTHR42877:SF4">
    <property type="entry name" value="FAD_NAD(P)-BINDING DOMAIN-CONTAINING PROTEIN-RELATED"/>
    <property type="match status" value="1"/>
</dbReference>
<name>A0ABM7IKY7_9MYCO</name>
<dbReference type="InterPro" id="IPR051209">
    <property type="entry name" value="FAD-bind_Monooxygenase_sf"/>
</dbReference>
<gene>
    <name evidence="2" type="ORF">MAUB_52630</name>
</gene>
<protein>
    <submittedName>
        <fullName evidence="2">Monooxygenase</fullName>
    </submittedName>
</protein>
<keyword evidence="3" id="KW-1185">Reference proteome</keyword>
<dbReference type="Proteomes" id="UP000465609">
    <property type="component" value="Chromosome"/>
</dbReference>
<sequence length="515" mass="58205">MINDRRMPSVAIIGAGMSGMCMAITLRHAGINDVTLYEKASEVGGTWRDNTYPGLSCDIPSRFYQYTFATKPDWSHFFSPGAEIQDYFAKVAGDYGLRDQIRFNNEIVDATFIDHRWRIRTAGGDEQLVDFLILATGVLREPRYPNIKGICDFRGPVMHSARWDHSVDTAGKRVAVIGTGSTGVQIVCGLARTVDRLELFQRSAQWVAPVPNLPYWGLSDRIRRRMPVLGRSAYRSYRDIFEFLSHAVVRPGWRRTLISSICRANLRSVRDRELRRKLTPDYEPLCRRLVVSSGFYRAMQRDNVDLVIEDIDHIESRGIVTADGVLHEVDVIALATGFDAHAFMRPMRVIGRDDVTIGDAWADGPKAHLAVAMPGFPNLFMLMGPHSPVGNYSVTAIAEMQANHIRDWIDRWRDQLFDSVAPTRAATDAFNAEMRDAMPNTVWTTGCTSWYLGTDGLPELWPWTPSRYRERLEAQPIFDNYMLRSAQTADDEAVGFESPDTRVGPSQLNENRHPG</sequence>
<evidence type="ECO:0000256" key="1">
    <source>
        <dbReference type="SAM" id="MobiDB-lite"/>
    </source>
</evidence>
<keyword evidence="2" id="KW-0560">Oxidoreductase</keyword>
<dbReference type="SUPFAM" id="SSF51905">
    <property type="entry name" value="FAD/NAD(P)-binding domain"/>
    <property type="match status" value="1"/>
</dbReference>
<dbReference type="Gene3D" id="3.50.50.60">
    <property type="entry name" value="FAD/NAD(P)-binding domain"/>
    <property type="match status" value="2"/>
</dbReference>